<evidence type="ECO:0000259" key="9">
    <source>
        <dbReference type="Pfam" id="PF00288"/>
    </source>
</evidence>
<dbReference type="PIRSF" id="PIRSF000676">
    <property type="entry name" value="Homoser_kin"/>
    <property type="match status" value="1"/>
</dbReference>
<dbReference type="GO" id="GO:0005524">
    <property type="term" value="F:ATP binding"/>
    <property type="evidence" value="ECO:0007669"/>
    <property type="project" value="UniProtKB-UniRule"/>
</dbReference>
<dbReference type="RefSeq" id="WP_173221503.1">
    <property type="nucleotide sequence ID" value="NZ_CP048104.1"/>
</dbReference>
<dbReference type="GO" id="GO:0009088">
    <property type="term" value="P:threonine biosynthetic process"/>
    <property type="evidence" value="ECO:0007669"/>
    <property type="project" value="UniProtKB-UniRule"/>
</dbReference>
<evidence type="ECO:0000256" key="5">
    <source>
        <dbReference type="ARBA" id="ARBA00022777"/>
    </source>
</evidence>
<keyword evidence="5 7" id="KW-0418">Kinase</keyword>
<keyword evidence="1 7" id="KW-0028">Amino-acid biosynthesis</keyword>
<dbReference type="EMBL" id="CP048104">
    <property type="protein sequence ID" value="QKG84117.1"/>
    <property type="molecule type" value="Genomic_DNA"/>
</dbReference>
<reference evidence="11 12" key="1">
    <citation type="submission" date="2020-01" db="EMBL/GenBank/DDBJ databases">
        <authorList>
            <person name="Gulvik C.A."/>
            <person name="Batra D.G."/>
        </authorList>
    </citation>
    <scope>NUCLEOTIDE SEQUENCE [LARGE SCALE GENOMIC DNA]</scope>
    <source>
        <strain evidence="11 12">W9323</strain>
    </source>
</reference>
<comment type="subcellular location">
    <subcellularLocation>
        <location evidence="7">Cytoplasm</location>
    </subcellularLocation>
</comment>
<dbReference type="Gene3D" id="3.30.230.10">
    <property type="match status" value="1"/>
</dbReference>
<dbReference type="InterPro" id="IPR006204">
    <property type="entry name" value="GHMP_kinase_N_dom"/>
</dbReference>
<keyword evidence="12" id="KW-1185">Reference proteome</keyword>
<dbReference type="InterPro" id="IPR000870">
    <property type="entry name" value="Homoserine_kinase"/>
</dbReference>
<evidence type="ECO:0000256" key="8">
    <source>
        <dbReference type="NCBIfam" id="TIGR00191"/>
    </source>
</evidence>
<evidence type="ECO:0000256" key="2">
    <source>
        <dbReference type="ARBA" id="ARBA00022679"/>
    </source>
</evidence>
<comment type="pathway">
    <text evidence="7">Amino-acid biosynthesis; L-threonine biosynthesis; L-threonine from L-aspartate: step 4/5.</text>
</comment>
<dbReference type="NCBIfam" id="TIGR00191">
    <property type="entry name" value="thrB"/>
    <property type="match status" value="1"/>
</dbReference>
<dbReference type="UniPathway" id="UPA00050">
    <property type="reaction ID" value="UER00064"/>
</dbReference>
<dbReference type="InterPro" id="IPR014721">
    <property type="entry name" value="Ribsml_uS5_D2-typ_fold_subgr"/>
</dbReference>
<sequence>MNDWESFDVVVPGSTANLGAGFDSIGMAVNRFLRMTLSPAQDLKIDIQGKELESLKDNSDNLVVQVIQDAFQEMGRKMPGFRLEMKSDIPLMGGLGSSAAAIVAGLAAANHLLGKPWSQEELLQKATRIEGHSDNVGASLFGGVVVTSWDGTKVDAITSSPPPLCLVAAIPRFPLATSKSREVLPEVLSYKEAILGSSRANLLTAALLTGNWEQLRVGMNDRFHQPYRLSLVPGLEQILEEAYEYGALGVALSGAGPTVVAFTLNPEPLSAYLKGVFTELKLPADILLLEPCTKGLHVDLTKVKDRSTLLRN</sequence>
<protein>
    <recommendedName>
        <fullName evidence="7 8">Homoserine kinase</fullName>
        <shortName evidence="7">HK</shortName>
        <shortName evidence="7">HSK</shortName>
        <ecNumber evidence="7 8">2.7.1.39</ecNumber>
    </recommendedName>
</protein>
<evidence type="ECO:0000256" key="4">
    <source>
        <dbReference type="ARBA" id="ARBA00022741"/>
    </source>
</evidence>
<feature type="binding site" evidence="7">
    <location>
        <begin position="90"/>
        <end position="100"/>
    </location>
    <ligand>
        <name>ATP</name>
        <dbReference type="ChEBI" id="CHEBI:30616"/>
    </ligand>
</feature>
<dbReference type="KEGG" id="kpul:GXN76_06255"/>
<dbReference type="PANTHER" id="PTHR20861">
    <property type="entry name" value="HOMOSERINE/4-DIPHOSPHOCYTIDYL-2-C-METHYL-D-ERYTHRITOL KINASE"/>
    <property type="match status" value="1"/>
</dbReference>
<dbReference type="EC" id="2.7.1.39" evidence="7 8"/>
<evidence type="ECO:0000256" key="1">
    <source>
        <dbReference type="ARBA" id="ARBA00022605"/>
    </source>
</evidence>
<dbReference type="AlphaFoldDB" id="A0A7D4CV89"/>
<organism evidence="11 12">
    <name type="scientific">Kroppenstedtia pulmonis</name>
    <dbReference type="NCBI Taxonomy" id="1380685"/>
    <lineage>
        <taxon>Bacteria</taxon>
        <taxon>Bacillati</taxon>
        <taxon>Bacillota</taxon>
        <taxon>Bacilli</taxon>
        <taxon>Bacillales</taxon>
        <taxon>Thermoactinomycetaceae</taxon>
        <taxon>Kroppenstedtia</taxon>
    </lineage>
</organism>
<dbReference type="InterPro" id="IPR020568">
    <property type="entry name" value="Ribosomal_Su5_D2-typ_SF"/>
</dbReference>
<comment type="similarity">
    <text evidence="7">Belongs to the GHMP kinase family. Homoserine kinase subfamily.</text>
</comment>
<evidence type="ECO:0000256" key="3">
    <source>
        <dbReference type="ARBA" id="ARBA00022697"/>
    </source>
</evidence>
<proteinExistence type="inferred from homology"/>
<dbReference type="Pfam" id="PF00288">
    <property type="entry name" value="GHMP_kinases_N"/>
    <property type="match status" value="1"/>
</dbReference>
<feature type="domain" description="GHMP kinase N-terminal" evidence="9">
    <location>
        <begin position="61"/>
        <end position="143"/>
    </location>
</feature>
<evidence type="ECO:0000313" key="12">
    <source>
        <dbReference type="Proteomes" id="UP000503088"/>
    </source>
</evidence>
<dbReference type="PRINTS" id="PR00958">
    <property type="entry name" value="HOMSERKINASE"/>
</dbReference>
<dbReference type="GO" id="GO:0005737">
    <property type="term" value="C:cytoplasm"/>
    <property type="evidence" value="ECO:0007669"/>
    <property type="project" value="UniProtKB-SubCell"/>
</dbReference>
<evidence type="ECO:0000313" key="11">
    <source>
        <dbReference type="EMBL" id="QKG84117.1"/>
    </source>
</evidence>
<keyword evidence="6 7" id="KW-0067">ATP-binding</keyword>
<dbReference type="Gene3D" id="3.30.70.890">
    <property type="entry name" value="GHMP kinase, C-terminal domain"/>
    <property type="match status" value="1"/>
</dbReference>
<dbReference type="SUPFAM" id="SSF55060">
    <property type="entry name" value="GHMP Kinase, C-terminal domain"/>
    <property type="match status" value="1"/>
</dbReference>
<dbReference type="InterPro" id="IPR013750">
    <property type="entry name" value="GHMP_kinase_C_dom"/>
</dbReference>
<keyword evidence="3 7" id="KW-0791">Threonine biosynthesis</keyword>
<gene>
    <name evidence="7" type="primary">thrB</name>
    <name evidence="11" type="ORF">GXN76_06255</name>
</gene>
<keyword evidence="7" id="KW-0963">Cytoplasm</keyword>
<keyword evidence="2 7" id="KW-0808">Transferase</keyword>
<evidence type="ECO:0000259" key="10">
    <source>
        <dbReference type="Pfam" id="PF08544"/>
    </source>
</evidence>
<comment type="function">
    <text evidence="7">Catalyzes the ATP-dependent phosphorylation of L-homoserine to L-homoserine phosphate.</text>
</comment>
<evidence type="ECO:0000256" key="7">
    <source>
        <dbReference type="HAMAP-Rule" id="MF_00384"/>
    </source>
</evidence>
<accession>A0A7D4CV89</accession>
<evidence type="ECO:0000256" key="6">
    <source>
        <dbReference type="ARBA" id="ARBA00022840"/>
    </source>
</evidence>
<keyword evidence="4 7" id="KW-0547">Nucleotide-binding</keyword>
<dbReference type="Proteomes" id="UP000503088">
    <property type="component" value="Chromosome"/>
</dbReference>
<dbReference type="Pfam" id="PF08544">
    <property type="entry name" value="GHMP_kinases_C"/>
    <property type="match status" value="1"/>
</dbReference>
<dbReference type="HAMAP" id="MF_00384">
    <property type="entry name" value="Homoser_kinase"/>
    <property type="match status" value="1"/>
</dbReference>
<name>A0A7D4CV89_9BACL</name>
<dbReference type="GO" id="GO:0004413">
    <property type="term" value="F:homoserine kinase activity"/>
    <property type="evidence" value="ECO:0007669"/>
    <property type="project" value="UniProtKB-UniRule"/>
</dbReference>
<feature type="domain" description="GHMP kinase C-terminal" evidence="10">
    <location>
        <begin position="205"/>
        <end position="267"/>
    </location>
</feature>
<dbReference type="InterPro" id="IPR036554">
    <property type="entry name" value="GHMP_kinase_C_sf"/>
</dbReference>
<dbReference type="SUPFAM" id="SSF54211">
    <property type="entry name" value="Ribosomal protein S5 domain 2-like"/>
    <property type="match status" value="1"/>
</dbReference>
<comment type="catalytic activity">
    <reaction evidence="7">
        <text>L-homoserine + ATP = O-phospho-L-homoserine + ADP + H(+)</text>
        <dbReference type="Rhea" id="RHEA:13985"/>
        <dbReference type="ChEBI" id="CHEBI:15378"/>
        <dbReference type="ChEBI" id="CHEBI:30616"/>
        <dbReference type="ChEBI" id="CHEBI:57476"/>
        <dbReference type="ChEBI" id="CHEBI:57590"/>
        <dbReference type="ChEBI" id="CHEBI:456216"/>
        <dbReference type="EC" id="2.7.1.39"/>
    </reaction>
</comment>
<dbReference type="PANTHER" id="PTHR20861:SF1">
    <property type="entry name" value="HOMOSERINE KINASE"/>
    <property type="match status" value="1"/>
</dbReference>